<evidence type="ECO:0000256" key="2">
    <source>
        <dbReference type="ARBA" id="ARBA00022729"/>
    </source>
</evidence>
<dbReference type="PANTHER" id="PTHR24369:SF211">
    <property type="entry name" value="LEUCINE-RICH REPEAT-CONTAINING PROTEIN 15-LIKE"/>
    <property type="match status" value="1"/>
</dbReference>
<dbReference type="SMART" id="SM00369">
    <property type="entry name" value="LRR_TYP"/>
    <property type="match status" value="5"/>
</dbReference>
<dbReference type="PANTHER" id="PTHR24369">
    <property type="entry name" value="ANTIGEN BSP, PUTATIVE-RELATED"/>
    <property type="match status" value="1"/>
</dbReference>
<dbReference type="InterPro" id="IPR050541">
    <property type="entry name" value="LRR_TM_domain-containing"/>
</dbReference>
<protein>
    <recommendedName>
        <fullName evidence="5">LRRNT domain-containing protein</fullName>
    </recommendedName>
</protein>
<evidence type="ECO:0000313" key="6">
    <source>
        <dbReference type="EMBL" id="EHH65871.1"/>
    </source>
</evidence>
<evidence type="ECO:0000256" key="3">
    <source>
        <dbReference type="ARBA" id="ARBA00022737"/>
    </source>
</evidence>
<evidence type="ECO:0000256" key="1">
    <source>
        <dbReference type="ARBA" id="ARBA00022614"/>
    </source>
</evidence>
<keyword evidence="2 4" id="KW-0732">Signal</keyword>
<dbReference type="InterPro" id="IPR032675">
    <property type="entry name" value="LRR_dom_sf"/>
</dbReference>
<dbReference type="SUPFAM" id="SSF52058">
    <property type="entry name" value="L domain-like"/>
    <property type="match status" value="1"/>
</dbReference>
<dbReference type="eggNOG" id="KOG0619">
    <property type="taxonomic scope" value="Eukaryota"/>
</dbReference>
<dbReference type="InterPro" id="IPR000372">
    <property type="entry name" value="LRRNT"/>
</dbReference>
<feature type="domain" description="LRRNT" evidence="5">
    <location>
        <begin position="31"/>
        <end position="65"/>
    </location>
</feature>
<keyword evidence="3" id="KW-0677">Repeat</keyword>
<dbReference type="Pfam" id="PF13855">
    <property type="entry name" value="LRR_8"/>
    <property type="match status" value="2"/>
</dbReference>
<accession>G7PFM7</accession>
<dbReference type="Proteomes" id="UP000009130">
    <property type="component" value="Chromosome 10"/>
</dbReference>
<dbReference type="FunFam" id="3.80.10.10:FF:000311">
    <property type="entry name" value="Chondroadherin-like a"/>
    <property type="match status" value="1"/>
</dbReference>
<evidence type="ECO:0000259" key="5">
    <source>
        <dbReference type="SMART" id="SM00013"/>
    </source>
</evidence>
<keyword evidence="1" id="KW-0433">Leucine-rich repeat</keyword>
<dbReference type="InterPro" id="IPR001611">
    <property type="entry name" value="Leu-rich_rpt"/>
</dbReference>
<dbReference type="GO" id="GO:0005886">
    <property type="term" value="C:plasma membrane"/>
    <property type="evidence" value="ECO:0007669"/>
    <property type="project" value="TreeGrafter"/>
</dbReference>
<dbReference type="AlphaFoldDB" id="G7PFM7"/>
<feature type="non-terminal residue" evidence="6">
    <location>
        <position position="212"/>
    </location>
</feature>
<dbReference type="InterPro" id="IPR003591">
    <property type="entry name" value="Leu-rich_rpt_typical-subtyp"/>
</dbReference>
<name>G7PFM7_MACFA</name>
<proteinExistence type="predicted"/>
<dbReference type="Gene3D" id="3.80.10.10">
    <property type="entry name" value="Ribonuclease Inhibitor"/>
    <property type="match status" value="1"/>
</dbReference>
<sequence>PRPWSSTHVSLVLPLLVLLLLGPARQAAAQRCPQACICDNSRWHVACRHQNLTEVPDAIPELTQRLNLQGNLLKVIPAAAFQGLPHLTHLDLRHCQVELVAEGAFRGLGRLLLLNLASNHLRELPQEALDGLGSLRRLELEGNALEELRPGTFGALGALATLNLAHNALVYLPAMAFQGLLRVRWLRLSNDTLLLDLRRNHFPLVPRAAFPG</sequence>
<dbReference type="EMBL" id="CM001285">
    <property type="protein sequence ID" value="EHH65871.1"/>
    <property type="molecule type" value="Genomic_DNA"/>
</dbReference>
<feature type="signal peptide" evidence="4">
    <location>
        <begin position="1"/>
        <end position="29"/>
    </location>
</feature>
<dbReference type="SMART" id="SM00013">
    <property type="entry name" value="LRRNT"/>
    <property type="match status" value="1"/>
</dbReference>
<organism>
    <name type="scientific">Macaca fascicularis</name>
    <name type="common">Crab-eating macaque</name>
    <name type="synonym">Cynomolgus monkey</name>
    <dbReference type="NCBI Taxonomy" id="9541"/>
    <lineage>
        <taxon>Eukaryota</taxon>
        <taxon>Metazoa</taxon>
        <taxon>Chordata</taxon>
        <taxon>Craniata</taxon>
        <taxon>Vertebrata</taxon>
        <taxon>Euteleostomi</taxon>
        <taxon>Mammalia</taxon>
        <taxon>Eutheria</taxon>
        <taxon>Euarchontoglires</taxon>
        <taxon>Primates</taxon>
        <taxon>Haplorrhini</taxon>
        <taxon>Catarrhini</taxon>
        <taxon>Cercopithecidae</taxon>
        <taxon>Cercopithecinae</taxon>
        <taxon>Macaca</taxon>
    </lineage>
</organism>
<gene>
    <name evidence="6" type="ORF">EGM_02727</name>
</gene>
<reference evidence="6" key="1">
    <citation type="journal article" date="2011" name="Nat. Biotechnol.">
        <title>Genome sequencing and comparison of two nonhuman primate animal models, the cynomolgus and Chinese rhesus macaques.</title>
        <authorList>
            <person name="Yan G."/>
            <person name="Zhang G."/>
            <person name="Fang X."/>
            <person name="Zhang Y."/>
            <person name="Li C."/>
            <person name="Ling F."/>
            <person name="Cooper D.N."/>
            <person name="Li Q."/>
            <person name="Li Y."/>
            <person name="van Gool A.J."/>
            <person name="Du H."/>
            <person name="Chen J."/>
            <person name="Chen R."/>
            <person name="Zhang P."/>
            <person name="Huang Z."/>
            <person name="Thompson J.R."/>
            <person name="Meng Y."/>
            <person name="Bai Y."/>
            <person name="Wang J."/>
            <person name="Zhuo M."/>
            <person name="Wang T."/>
            <person name="Huang Y."/>
            <person name="Wei L."/>
            <person name="Li J."/>
            <person name="Wang Z."/>
            <person name="Hu H."/>
            <person name="Yang P."/>
            <person name="Le L."/>
            <person name="Stenson P.D."/>
            <person name="Li B."/>
            <person name="Liu X."/>
            <person name="Ball E.V."/>
            <person name="An N."/>
            <person name="Huang Q."/>
            <person name="Zhang Y."/>
            <person name="Fan W."/>
            <person name="Zhang X."/>
            <person name="Li Y."/>
            <person name="Wang W."/>
            <person name="Katze M.G."/>
            <person name="Su B."/>
            <person name="Nielsen R."/>
            <person name="Yang H."/>
            <person name="Wang J."/>
            <person name="Wang X."/>
            <person name="Wang J."/>
        </authorList>
    </citation>
    <scope>NUCLEOTIDE SEQUENCE [LARGE SCALE GENOMIC DNA]</scope>
    <source>
        <strain evidence="6">CE-4</strain>
    </source>
</reference>
<feature type="non-terminal residue" evidence="6">
    <location>
        <position position="1"/>
    </location>
</feature>
<feature type="chain" id="PRO_5003502480" description="LRRNT domain-containing protein" evidence="4">
    <location>
        <begin position="30"/>
        <end position="212"/>
    </location>
</feature>
<evidence type="ECO:0000256" key="4">
    <source>
        <dbReference type="SAM" id="SignalP"/>
    </source>
</evidence>